<comment type="caution">
    <text evidence="3">The sequence shown here is derived from an EMBL/GenBank/DDBJ whole genome shotgun (WGS) entry which is preliminary data.</text>
</comment>
<proteinExistence type="inferred from homology"/>
<dbReference type="InterPro" id="IPR038765">
    <property type="entry name" value="Papain-like_cys_pep_sf"/>
</dbReference>
<comment type="similarity">
    <text evidence="1 2">Belongs to the arylamine N-acetyltransferase family.</text>
</comment>
<dbReference type="InterPro" id="IPR001447">
    <property type="entry name" value="Arylamine_N-AcTrfase"/>
</dbReference>
<name>A0ABV8IE51_9ACTN</name>
<dbReference type="PRINTS" id="PR01543">
    <property type="entry name" value="ANATRNSFRASE"/>
</dbReference>
<dbReference type="Gene3D" id="3.30.2140.10">
    <property type="entry name" value="Arylamine N-acetyltransferase"/>
    <property type="match status" value="1"/>
</dbReference>
<reference evidence="4" key="1">
    <citation type="journal article" date="2019" name="Int. J. Syst. Evol. Microbiol.">
        <title>The Global Catalogue of Microorganisms (GCM) 10K type strain sequencing project: providing services to taxonomists for standard genome sequencing and annotation.</title>
        <authorList>
            <consortium name="The Broad Institute Genomics Platform"/>
            <consortium name="The Broad Institute Genome Sequencing Center for Infectious Disease"/>
            <person name="Wu L."/>
            <person name="Ma J."/>
        </authorList>
    </citation>
    <scope>NUCLEOTIDE SEQUENCE [LARGE SCALE GENOMIC DNA]</scope>
    <source>
        <strain evidence="4">TBRC 4489</strain>
    </source>
</reference>
<keyword evidence="4" id="KW-1185">Reference proteome</keyword>
<dbReference type="PANTHER" id="PTHR11786">
    <property type="entry name" value="N-HYDROXYARYLAMINE O-ACETYLTRANSFERASE"/>
    <property type="match status" value="1"/>
</dbReference>
<evidence type="ECO:0000313" key="3">
    <source>
        <dbReference type="EMBL" id="MFC4062519.1"/>
    </source>
</evidence>
<dbReference type="SUPFAM" id="SSF54001">
    <property type="entry name" value="Cysteine proteinases"/>
    <property type="match status" value="1"/>
</dbReference>
<accession>A0ABV8IE51</accession>
<evidence type="ECO:0000256" key="2">
    <source>
        <dbReference type="RuleBase" id="RU003452"/>
    </source>
</evidence>
<dbReference type="Proteomes" id="UP001595850">
    <property type="component" value="Unassembled WGS sequence"/>
</dbReference>
<evidence type="ECO:0000313" key="4">
    <source>
        <dbReference type="Proteomes" id="UP001595850"/>
    </source>
</evidence>
<gene>
    <name evidence="3" type="ORF">ACFOWE_29825</name>
</gene>
<organism evidence="3 4">
    <name type="scientific">Planomonospora corallina</name>
    <dbReference type="NCBI Taxonomy" id="1806052"/>
    <lineage>
        <taxon>Bacteria</taxon>
        <taxon>Bacillati</taxon>
        <taxon>Actinomycetota</taxon>
        <taxon>Actinomycetes</taxon>
        <taxon>Streptosporangiales</taxon>
        <taxon>Streptosporangiaceae</taxon>
        <taxon>Planomonospora</taxon>
    </lineage>
</organism>
<dbReference type="RefSeq" id="WP_377293698.1">
    <property type="nucleotide sequence ID" value="NZ_JBHSBM010000047.1"/>
</dbReference>
<evidence type="ECO:0000256" key="1">
    <source>
        <dbReference type="ARBA" id="ARBA00006547"/>
    </source>
</evidence>
<dbReference type="EMBL" id="JBHSBM010000047">
    <property type="protein sequence ID" value="MFC4062519.1"/>
    <property type="molecule type" value="Genomic_DNA"/>
</dbReference>
<dbReference type="Gene3D" id="2.40.128.150">
    <property type="entry name" value="Cysteine proteinases"/>
    <property type="match status" value="1"/>
</dbReference>
<protein>
    <submittedName>
        <fullName evidence="3">Arylamine N-acetyltransferase</fullName>
    </submittedName>
</protein>
<dbReference type="Pfam" id="PF00797">
    <property type="entry name" value="Acetyltransf_2"/>
    <property type="match status" value="1"/>
</dbReference>
<sequence length="275" mass="30311">MTDNTPASDTPASEWGAGLLDLDAYLRRIGRPVPAAPTVESLRELHRAHVTAIPFENLDVLLDRGVRLDIGSIQAKLVESRRGGYCYEHNLLFAAVLERLGYRVTRLLARVGPLGERRRPRTHAMLLAEAGGTRHLVDVGFGGEGLLEPLPFADGAVSQVGPWSWRLGRAGDEWVLSTLRPDGWAELYAFRLEVHHPVDFEVSNHYTSTAPASPFVRHVIVQRTTPGERHRLQGLELDGNELKPGELHAVLEEVFGIGLGPEEAETLVRHVTSAN</sequence>
<dbReference type="PANTHER" id="PTHR11786:SF0">
    <property type="entry name" value="ARYLAMINE N-ACETYLTRANSFERASE 4-RELATED"/>
    <property type="match status" value="1"/>
</dbReference>